<dbReference type="InterPro" id="IPR001346">
    <property type="entry name" value="Interferon_reg_fact_DNA-bd_dom"/>
</dbReference>
<dbReference type="InterPro" id="IPR036388">
    <property type="entry name" value="WH-like_DNA-bd_sf"/>
</dbReference>
<dbReference type="AlphaFoldDB" id="A0ABD0M321"/>
<comment type="caution">
    <text evidence="3">The sequence shown here is derived from an EMBL/GenBank/DDBJ whole genome shotgun (WGS) entry which is preliminary data.</text>
</comment>
<feature type="region of interest" description="Disordered" evidence="1">
    <location>
        <begin position="40"/>
        <end position="71"/>
    </location>
</feature>
<dbReference type="SUPFAM" id="SSF46785">
    <property type="entry name" value="Winged helix' DNA-binding domain"/>
    <property type="match status" value="1"/>
</dbReference>
<feature type="domain" description="IRF tryptophan pentad repeat" evidence="2">
    <location>
        <begin position="75"/>
        <end position="181"/>
    </location>
</feature>
<name>A0ABD0M321_9CAEN</name>
<dbReference type="EMBL" id="JACVVK020000007">
    <property type="protein sequence ID" value="KAK7506170.1"/>
    <property type="molecule type" value="Genomic_DNA"/>
</dbReference>
<dbReference type="PROSITE" id="PS51507">
    <property type="entry name" value="IRF_2"/>
    <property type="match status" value="1"/>
</dbReference>
<protein>
    <recommendedName>
        <fullName evidence="2">IRF tryptophan pentad repeat domain-containing protein</fullName>
    </recommendedName>
</protein>
<feature type="compositionally biased region" description="Polar residues" evidence="1">
    <location>
        <begin position="40"/>
        <end position="62"/>
    </location>
</feature>
<accession>A0ABD0M321</accession>
<dbReference type="PANTHER" id="PTHR11949:SF17">
    <property type="entry name" value="IRF TRYPTOPHAN PENTAD REPEAT DOMAIN-CONTAINING PROTEIN"/>
    <property type="match status" value="1"/>
</dbReference>
<dbReference type="Pfam" id="PF00605">
    <property type="entry name" value="IRF"/>
    <property type="match status" value="1"/>
</dbReference>
<evidence type="ECO:0000256" key="1">
    <source>
        <dbReference type="SAM" id="MobiDB-lite"/>
    </source>
</evidence>
<evidence type="ECO:0000313" key="3">
    <source>
        <dbReference type="EMBL" id="KAK7506170.1"/>
    </source>
</evidence>
<dbReference type="Proteomes" id="UP001519460">
    <property type="component" value="Unassembled WGS sequence"/>
</dbReference>
<sequence>MPSSLMKIKLKAAEIRHQIPKSKTAWLACEMSVTKTYSRRQLNNTMKRKANSTPDAKKTTLSPQDRRRPMRPVDRQRMRPWLVEKLNRGELRDQIWWVEDGVSFAVKWKHAARHGYSAKDATVFKAWAVHTGAYKEGDTEQPNRWKANFRCAIHSLGDVSEVTAPGQRRGEGAHRIYRLLDVPKEKKGGRKAKSKRCEGNMKVEETATPPEETQAQAQASSHVFSAAATGSTGPLPEPCLSATLPDFEKLVHSEGAGRSTFTSKSLDAGGCVIIKRQEEKTQVRAVWTTFKQETSAGGAPRVRTPSGDSGLCSSPSYHGSEVMDTCESPYQTALSETEVDGDEGISSDSEFQAVGTCTRSAANLLQADWSAGLLSIDMVSVPPPQAVPVITERVESADMDDEFFTSLEAVDFLNNLAFNSDMEITSLD</sequence>
<dbReference type="SMART" id="SM00348">
    <property type="entry name" value="IRF"/>
    <property type="match status" value="1"/>
</dbReference>
<dbReference type="CDD" id="cd00103">
    <property type="entry name" value="IRF"/>
    <property type="match status" value="1"/>
</dbReference>
<reference evidence="3 4" key="1">
    <citation type="journal article" date="2023" name="Sci. Data">
        <title>Genome assembly of the Korean intertidal mud-creeper Batillaria attramentaria.</title>
        <authorList>
            <person name="Patra A.K."/>
            <person name="Ho P.T."/>
            <person name="Jun S."/>
            <person name="Lee S.J."/>
            <person name="Kim Y."/>
            <person name="Won Y.J."/>
        </authorList>
    </citation>
    <scope>NUCLEOTIDE SEQUENCE [LARGE SCALE GENOMIC DNA]</scope>
    <source>
        <strain evidence="3">Wonlab-2016</strain>
    </source>
</reference>
<evidence type="ECO:0000259" key="2">
    <source>
        <dbReference type="PROSITE" id="PS51507"/>
    </source>
</evidence>
<dbReference type="PANTHER" id="PTHR11949">
    <property type="entry name" value="INTERFERON REGULATORY FACTOR"/>
    <property type="match status" value="1"/>
</dbReference>
<gene>
    <name evidence="3" type="ORF">BaRGS_00002282</name>
</gene>
<dbReference type="Gene3D" id="1.10.10.10">
    <property type="entry name" value="Winged helix-like DNA-binding domain superfamily/Winged helix DNA-binding domain"/>
    <property type="match status" value="1"/>
</dbReference>
<dbReference type="PRINTS" id="PR00267">
    <property type="entry name" value="INTFRNREGFCT"/>
</dbReference>
<feature type="region of interest" description="Disordered" evidence="1">
    <location>
        <begin position="296"/>
        <end position="318"/>
    </location>
</feature>
<evidence type="ECO:0000313" key="4">
    <source>
        <dbReference type="Proteomes" id="UP001519460"/>
    </source>
</evidence>
<feature type="region of interest" description="Disordered" evidence="1">
    <location>
        <begin position="186"/>
        <end position="219"/>
    </location>
</feature>
<keyword evidence="4" id="KW-1185">Reference proteome</keyword>
<feature type="compositionally biased region" description="Basic and acidic residues" evidence="1">
    <location>
        <begin position="195"/>
        <end position="205"/>
    </location>
</feature>
<feature type="compositionally biased region" description="Low complexity" evidence="1">
    <location>
        <begin position="206"/>
        <end position="219"/>
    </location>
</feature>
<organism evidence="3 4">
    <name type="scientific">Batillaria attramentaria</name>
    <dbReference type="NCBI Taxonomy" id="370345"/>
    <lineage>
        <taxon>Eukaryota</taxon>
        <taxon>Metazoa</taxon>
        <taxon>Spiralia</taxon>
        <taxon>Lophotrochozoa</taxon>
        <taxon>Mollusca</taxon>
        <taxon>Gastropoda</taxon>
        <taxon>Caenogastropoda</taxon>
        <taxon>Sorbeoconcha</taxon>
        <taxon>Cerithioidea</taxon>
        <taxon>Batillariidae</taxon>
        <taxon>Batillaria</taxon>
    </lineage>
</organism>
<dbReference type="InterPro" id="IPR036390">
    <property type="entry name" value="WH_DNA-bd_sf"/>
</dbReference>
<proteinExistence type="predicted"/>